<accession>A0A6J5Y6M5</accession>
<evidence type="ECO:0000313" key="1">
    <source>
        <dbReference type="EMBL" id="CAB4319138.1"/>
    </source>
</evidence>
<dbReference type="Proteomes" id="UP000507245">
    <property type="component" value="Unassembled WGS sequence"/>
</dbReference>
<proteinExistence type="predicted"/>
<dbReference type="EMBL" id="CAEKKB010000007">
    <property type="protein sequence ID" value="CAB4319138.1"/>
    <property type="molecule type" value="Genomic_DNA"/>
</dbReference>
<name>A0A6J5Y6M5_PRUAR</name>
<keyword evidence="2" id="KW-1185">Reference proteome</keyword>
<reference evidence="2" key="1">
    <citation type="journal article" date="2020" name="Genome Biol.">
        <title>Gamete binning: chromosome-level and haplotype-resolved genome assembly enabled by high-throughput single-cell sequencing of gamete genomes.</title>
        <authorList>
            <person name="Campoy J.A."/>
            <person name="Sun H."/>
            <person name="Goel M."/>
            <person name="Jiao W.-B."/>
            <person name="Folz-Donahue K."/>
            <person name="Wang N."/>
            <person name="Rubio M."/>
            <person name="Liu C."/>
            <person name="Kukat C."/>
            <person name="Ruiz D."/>
            <person name="Huettel B."/>
            <person name="Schneeberger K."/>
        </authorList>
    </citation>
    <scope>NUCLEOTIDE SEQUENCE [LARGE SCALE GENOMIC DNA]</scope>
    <source>
        <strain evidence="2">cv. Rojo Pasion</strain>
    </source>
</reference>
<organism evidence="1 2">
    <name type="scientific">Prunus armeniaca</name>
    <name type="common">Apricot</name>
    <name type="synonym">Armeniaca vulgaris</name>
    <dbReference type="NCBI Taxonomy" id="36596"/>
    <lineage>
        <taxon>Eukaryota</taxon>
        <taxon>Viridiplantae</taxon>
        <taxon>Streptophyta</taxon>
        <taxon>Embryophyta</taxon>
        <taxon>Tracheophyta</taxon>
        <taxon>Spermatophyta</taxon>
        <taxon>Magnoliopsida</taxon>
        <taxon>eudicotyledons</taxon>
        <taxon>Gunneridae</taxon>
        <taxon>Pentapetalae</taxon>
        <taxon>rosids</taxon>
        <taxon>fabids</taxon>
        <taxon>Rosales</taxon>
        <taxon>Rosaceae</taxon>
        <taxon>Amygdaloideae</taxon>
        <taxon>Amygdaleae</taxon>
        <taxon>Prunus</taxon>
    </lineage>
</organism>
<sequence>MGSLGFSNHAFLLKRADKEPLGHAAAIVTDVVENAETNHVISVVQKRALLQEMELRLT</sequence>
<evidence type="ECO:0000313" key="2">
    <source>
        <dbReference type="Proteomes" id="UP000507245"/>
    </source>
</evidence>
<dbReference type="AlphaFoldDB" id="A0A6J5Y6M5"/>
<gene>
    <name evidence="1" type="ORF">ORAREDHAP_LOCUS46315</name>
</gene>
<protein>
    <submittedName>
        <fullName evidence="1">Uncharacterized protein</fullName>
    </submittedName>
</protein>
<dbReference type="OrthoDB" id="1671098at2759"/>